<evidence type="ECO:0000256" key="12">
    <source>
        <dbReference type="ARBA" id="ARBA00022842"/>
    </source>
</evidence>
<evidence type="ECO:0000256" key="8">
    <source>
        <dbReference type="ARBA" id="ARBA00022598"/>
    </source>
</evidence>
<dbReference type="Gene3D" id="3.90.190.20">
    <property type="entry name" value="Mur ligase, C-terminal domain"/>
    <property type="match status" value="1"/>
</dbReference>
<dbReference type="InterPro" id="IPR001645">
    <property type="entry name" value="Folylpolyglutamate_synth"/>
</dbReference>
<evidence type="ECO:0000256" key="7">
    <source>
        <dbReference type="ARBA" id="ARBA00019357"/>
    </source>
</evidence>
<evidence type="ECO:0000256" key="4">
    <source>
        <dbReference type="ARBA" id="ARBA00008276"/>
    </source>
</evidence>
<keyword evidence="8" id="KW-0436">Ligase</keyword>
<evidence type="ECO:0000256" key="1">
    <source>
        <dbReference type="ARBA" id="ARBA00002714"/>
    </source>
</evidence>
<reference evidence="22 23" key="1">
    <citation type="submission" date="2023-01" db="EMBL/GenBank/DDBJ databases">
        <title>Psychrosphaera sp. nov., isolated from marine algae.</title>
        <authorList>
            <person name="Bayburt H."/>
            <person name="Choi B.J."/>
            <person name="Kim J.M."/>
            <person name="Choi D.G."/>
            <person name="Jeon C.O."/>
        </authorList>
    </citation>
    <scope>NUCLEOTIDE SEQUENCE [LARGE SCALE GENOMIC DNA]</scope>
    <source>
        <strain evidence="22 23">G1-22</strain>
    </source>
</reference>
<evidence type="ECO:0000313" key="23">
    <source>
        <dbReference type="Proteomes" id="UP001528411"/>
    </source>
</evidence>
<dbReference type="InterPro" id="IPR004101">
    <property type="entry name" value="Mur_ligase_C"/>
</dbReference>
<evidence type="ECO:0000256" key="9">
    <source>
        <dbReference type="ARBA" id="ARBA00022723"/>
    </source>
</evidence>
<evidence type="ECO:0000256" key="13">
    <source>
        <dbReference type="ARBA" id="ARBA00022909"/>
    </source>
</evidence>
<comment type="similarity">
    <text evidence="4">Belongs to the folylpolyglutamate synthase family.</text>
</comment>
<evidence type="ECO:0000259" key="21">
    <source>
        <dbReference type="Pfam" id="PF02875"/>
    </source>
</evidence>
<evidence type="ECO:0000256" key="5">
    <source>
        <dbReference type="ARBA" id="ARBA00013023"/>
    </source>
</evidence>
<dbReference type="EC" id="6.3.2.17" evidence="6"/>
<keyword evidence="9" id="KW-0479">Metal-binding</keyword>
<comment type="catalytic activity">
    <reaction evidence="20">
        <text>7,8-dihydropteroate + L-glutamate + ATP = 7,8-dihydrofolate + ADP + phosphate + H(+)</text>
        <dbReference type="Rhea" id="RHEA:23584"/>
        <dbReference type="ChEBI" id="CHEBI:15378"/>
        <dbReference type="ChEBI" id="CHEBI:17839"/>
        <dbReference type="ChEBI" id="CHEBI:29985"/>
        <dbReference type="ChEBI" id="CHEBI:30616"/>
        <dbReference type="ChEBI" id="CHEBI:43474"/>
        <dbReference type="ChEBI" id="CHEBI:57451"/>
        <dbReference type="ChEBI" id="CHEBI:456216"/>
        <dbReference type="EC" id="6.3.2.12"/>
    </reaction>
</comment>
<dbReference type="EMBL" id="JAQOMS010000002">
    <property type="protein sequence ID" value="MDC2891451.1"/>
    <property type="molecule type" value="Genomic_DNA"/>
</dbReference>
<dbReference type="Gene3D" id="3.40.1190.10">
    <property type="entry name" value="Mur-like, catalytic domain"/>
    <property type="match status" value="1"/>
</dbReference>
<feature type="domain" description="Mur ligase C-terminal" evidence="21">
    <location>
        <begin position="162"/>
        <end position="275"/>
    </location>
</feature>
<keyword evidence="12" id="KW-0460">Magnesium</keyword>
<keyword evidence="23" id="KW-1185">Reference proteome</keyword>
<keyword evidence="13" id="KW-0289">Folate biosynthesis</keyword>
<comment type="catalytic activity">
    <reaction evidence="18">
        <text>10-formyltetrahydrofolyl-(gamma-L-Glu)(n) + L-glutamate + ATP = 10-formyltetrahydrofolyl-(gamma-L-Glu)(n+1) + ADP + phosphate + H(+)</text>
        <dbReference type="Rhea" id="RHEA:51904"/>
        <dbReference type="Rhea" id="RHEA-COMP:13088"/>
        <dbReference type="Rhea" id="RHEA-COMP:14300"/>
        <dbReference type="ChEBI" id="CHEBI:15378"/>
        <dbReference type="ChEBI" id="CHEBI:29985"/>
        <dbReference type="ChEBI" id="CHEBI:30616"/>
        <dbReference type="ChEBI" id="CHEBI:43474"/>
        <dbReference type="ChEBI" id="CHEBI:134413"/>
        <dbReference type="ChEBI" id="CHEBI:456216"/>
        <dbReference type="EC" id="6.3.2.17"/>
    </reaction>
</comment>
<dbReference type="EC" id="6.3.2.12" evidence="5"/>
<evidence type="ECO:0000256" key="3">
    <source>
        <dbReference type="ARBA" id="ARBA00005150"/>
    </source>
</evidence>
<gene>
    <name evidence="22" type="ORF">PN838_25385</name>
</gene>
<evidence type="ECO:0000256" key="14">
    <source>
        <dbReference type="ARBA" id="ARBA00030048"/>
    </source>
</evidence>
<evidence type="ECO:0000256" key="10">
    <source>
        <dbReference type="ARBA" id="ARBA00022741"/>
    </source>
</evidence>
<dbReference type="InterPro" id="IPR036565">
    <property type="entry name" value="Mur-like_cat_sf"/>
</dbReference>
<evidence type="ECO:0000256" key="17">
    <source>
        <dbReference type="ARBA" id="ARBA00047493"/>
    </source>
</evidence>
<organism evidence="22 23">
    <name type="scientific">Psychrosphaera algicola</name>
    <dbReference type="NCBI Taxonomy" id="3023714"/>
    <lineage>
        <taxon>Bacteria</taxon>
        <taxon>Pseudomonadati</taxon>
        <taxon>Pseudomonadota</taxon>
        <taxon>Gammaproteobacteria</taxon>
        <taxon>Alteromonadales</taxon>
        <taxon>Pseudoalteromonadaceae</taxon>
        <taxon>Psychrosphaera</taxon>
    </lineage>
</organism>
<dbReference type="SUPFAM" id="SSF53244">
    <property type="entry name" value="MurD-like peptide ligases, peptide-binding domain"/>
    <property type="match status" value="1"/>
</dbReference>
<comment type="pathway">
    <text evidence="2">Cofactor biosynthesis; tetrahydrofolate biosynthesis; 7,8-dihydrofolate from 2-amino-4-hydroxy-6-hydroxymethyl-7,8-dihydropteridine diphosphate and 4-aminobenzoate: step 2/2.</text>
</comment>
<evidence type="ECO:0000256" key="20">
    <source>
        <dbReference type="ARBA" id="ARBA00049161"/>
    </source>
</evidence>
<protein>
    <recommendedName>
        <fullName evidence="7">Dihydrofolate synthase/folylpolyglutamate synthase</fullName>
        <ecNumber evidence="5">6.3.2.12</ecNumber>
        <ecNumber evidence="6">6.3.2.17</ecNumber>
    </recommendedName>
    <alternativeName>
        <fullName evidence="16">Folylpoly-gamma-glutamate synthetase-dihydrofolate synthetase</fullName>
    </alternativeName>
    <alternativeName>
        <fullName evidence="14">Folylpolyglutamate synthetase</fullName>
    </alternativeName>
    <alternativeName>
        <fullName evidence="15">Tetrahydrofolylpolyglutamate synthase</fullName>
    </alternativeName>
</protein>
<comment type="caution">
    <text evidence="22">The sequence shown here is derived from an EMBL/GenBank/DDBJ whole genome shotgun (WGS) entry which is preliminary data.</text>
</comment>
<keyword evidence="10" id="KW-0547">Nucleotide-binding</keyword>
<comment type="catalytic activity">
    <reaction evidence="19">
        <text>(6R)-5,10-methylenetetrahydrofolyl-(gamma-L-Glu)(n) + L-glutamate + ATP = (6R)-5,10-methylenetetrahydrofolyl-(gamma-L-Glu)(n+1) + ADP + phosphate + H(+)</text>
        <dbReference type="Rhea" id="RHEA:51912"/>
        <dbReference type="Rhea" id="RHEA-COMP:13257"/>
        <dbReference type="Rhea" id="RHEA-COMP:13258"/>
        <dbReference type="ChEBI" id="CHEBI:15378"/>
        <dbReference type="ChEBI" id="CHEBI:29985"/>
        <dbReference type="ChEBI" id="CHEBI:30616"/>
        <dbReference type="ChEBI" id="CHEBI:43474"/>
        <dbReference type="ChEBI" id="CHEBI:136572"/>
        <dbReference type="ChEBI" id="CHEBI:456216"/>
        <dbReference type="EC" id="6.3.2.17"/>
    </reaction>
</comment>
<comment type="catalytic activity">
    <reaction evidence="17">
        <text>(6S)-5,6,7,8-tetrahydrofolyl-(gamma-L-Glu)(n) + L-glutamate + ATP = (6S)-5,6,7,8-tetrahydrofolyl-(gamma-L-Glu)(n+1) + ADP + phosphate + H(+)</text>
        <dbReference type="Rhea" id="RHEA:10580"/>
        <dbReference type="Rhea" id="RHEA-COMP:14738"/>
        <dbReference type="Rhea" id="RHEA-COMP:14740"/>
        <dbReference type="ChEBI" id="CHEBI:15378"/>
        <dbReference type="ChEBI" id="CHEBI:29985"/>
        <dbReference type="ChEBI" id="CHEBI:30616"/>
        <dbReference type="ChEBI" id="CHEBI:43474"/>
        <dbReference type="ChEBI" id="CHEBI:141005"/>
        <dbReference type="ChEBI" id="CHEBI:456216"/>
        <dbReference type="EC" id="6.3.2.17"/>
    </reaction>
</comment>
<evidence type="ECO:0000256" key="15">
    <source>
        <dbReference type="ARBA" id="ARBA00030592"/>
    </source>
</evidence>
<accession>A0ABT5FJS4</accession>
<evidence type="ECO:0000256" key="6">
    <source>
        <dbReference type="ARBA" id="ARBA00013025"/>
    </source>
</evidence>
<dbReference type="PANTHER" id="PTHR11136">
    <property type="entry name" value="FOLYLPOLYGLUTAMATE SYNTHASE-RELATED"/>
    <property type="match status" value="1"/>
</dbReference>
<evidence type="ECO:0000256" key="16">
    <source>
        <dbReference type="ARBA" id="ARBA00032510"/>
    </source>
</evidence>
<evidence type="ECO:0000256" key="11">
    <source>
        <dbReference type="ARBA" id="ARBA00022840"/>
    </source>
</evidence>
<name>A0ABT5FJS4_9GAMM</name>
<dbReference type="PANTHER" id="PTHR11136:SF0">
    <property type="entry name" value="DIHYDROFOLATE SYNTHETASE-RELATED"/>
    <property type="match status" value="1"/>
</dbReference>
<dbReference type="InterPro" id="IPR036615">
    <property type="entry name" value="Mur_ligase_C_dom_sf"/>
</dbReference>
<evidence type="ECO:0000256" key="18">
    <source>
        <dbReference type="ARBA" id="ARBA00047808"/>
    </source>
</evidence>
<dbReference type="Pfam" id="PF02875">
    <property type="entry name" value="Mur_ligase_C"/>
    <property type="match status" value="1"/>
</dbReference>
<comment type="pathway">
    <text evidence="3">Cofactor biosynthesis; tetrahydrofolylpolyglutamate biosynthesis.</text>
</comment>
<evidence type="ECO:0000256" key="19">
    <source>
        <dbReference type="ARBA" id="ARBA00049035"/>
    </source>
</evidence>
<dbReference type="Proteomes" id="UP001528411">
    <property type="component" value="Unassembled WGS sequence"/>
</dbReference>
<dbReference type="RefSeq" id="WP_272182428.1">
    <property type="nucleotide sequence ID" value="NZ_JAQOMS010000002.1"/>
</dbReference>
<proteinExistence type="inferred from homology"/>
<comment type="function">
    <text evidence="1">Functions in two distinct reactions of the de novo folate biosynthetic pathway. Catalyzes the addition of a glutamate residue to dihydropteroate (7,8-dihydropteroate or H2Pte) to form dihydrofolate (7,8-dihydrofolate monoglutamate or H2Pte-Glu). Also catalyzes successive additions of L-glutamate to tetrahydrofolate or 10-formyltetrahydrofolate or 5,10-methylenetetrahydrofolate, leading to folylpolyglutamate derivatives.</text>
</comment>
<keyword evidence="11" id="KW-0067">ATP-binding</keyword>
<sequence length="290" mass="31541">MTSLGLDHTDWLGDTIELIGFEKAGIFRADKPALVGMIEPPVTVFEQAGNLNVSDLIVAGRDYQVSYSKDQTHWQLSCNTFNFANLPRPLIPIQNVATAIVGLNLLGIELDLSSLQSLCSTISLYGRMQLISIDDEAQSVNAASITPDSVIEAQPKVPTGLAMVDVGHNAHALNYLIDTIKTHPKFAQIKQIDVVLAMMADKDIEASLKCLAPHVRNWYLGSLKDNKRAATKDVIKQQLAKIGETNIVIHDDVKSAWRSASTKIDADTLLLGVGSFYTVAEILSCNDVKG</sequence>
<dbReference type="SUPFAM" id="SSF53623">
    <property type="entry name" value="MurD-like peptide ligases, catalytic domain"/>
    <property type="match status" value="1"/>
</dbReference>
<evidence type="ECO:0000313" key="22">
    <source>
        <dbReference type="EMBL" id="MDC2891451.1"/>
    </source>
</evidence>
<evidence type="ECO:0000256" key="2">
    <source>
        <dbReference type="ARBA" id="ARBA00004799"/>
    </source>
</evidence>